<dbReference type="EMBL" id="GBRH01249682">
    <property type="protein sequence ID" value="JAD48213.1"/>
    <property type="molecule type" value="Transcribed_RNA"/>
</dbReference>
<name>A0A0A9AE96_ARUDO</name>
<evidence type="ECO:0000313" key="1">
    <source>
        <dbReference type="EMBL" id="JAD48213.1"/>
    </source>
</evidence>
<sequence>MVILPGNYYHASCYNKIHRAPNMYLNGTIFP</sequence>
<proteinExistence type="predicted"/>
<organism evidence="1">
    <name type="scientific">Arundo donax</name>
    <name type="common">Giant reed</name>
    <name type="synonym">Donax arundinaceus</name>
    <dbReference type="NCBI Taxonomy" id="35708"/>
    <lineage>
        <taxon>Eukaryota</taxon>
        <taxon>Viridiplantae</taxon>
        <taxon>Streptophyta</taxon>
        <taxon>Embryophyta</taxon>
        <taxon>Tracheophyta</taxon>
        <taxon>Spermatophyta</taxon>
        <taxon>Magnoliopsida</taxon>
        <taxon>Liliopsida</taxon>
        <taxon>Poales</taxon>
        <taxon>Poaceae</taxon>
        <taxon>PACMAD clade</taxon>
        <taxon>Arundinoideae</taxon>
        <taxon>Arundineae</taxon>
        <taxon>Arundo</taxon>
    </lineage>
</organism>
<accession>A0A0A9AE96</accession>
<reference evidence="1" key="1">
    <citation type="submission" date="2014-09" db="EMBL/GenBank/DDBJ databases">
        <authorList>
            <person name="Magalhaes I.L.F."/>
            <person name="Oliveira U."/>
            <person name="Santos F.R."/>
            <person name="Vidigal T.H.D.A."/>
            <person name="Brescovit A.D."/>
            <person name="Santos A.J."/>
        </authorList>
    </citation>
    <scope>NUCLEOTIDE SEQUENCE</scope>
    <source>
        <tissue evidence="1">Shoot tissue taken approximately 20 cm above the soil surface</tissue>
    </source>
</reference>
<dbReference type="AlphaFoldDB" id="A0A0A9AE96"/>
<protein>
    <submittedName>
        <fullName evidence="1">Uncharacterized protein</fullName>
    </submittedName>
</protein>
<reference evidence="1" key="2">
    <citation type="journal article" date="2015" name="Data Brief">
        <title>Shoot transcriptome of the giant reed, Arundo donax.</title>
        <authorList>
            <person name="Barrero R.A."/>
            <person name="Guerrero F.D."/>
            <person name="Moolhuijzen P."/>
            <person name="Goolsby J.A."/>
            <person name="Tidwell J."/>
            <person name="Bellgard S.E."/>
            <person name="Bellgard M.I."/>
        </authorList>
    </citation>
    <scope>NUCLEOTIDE SEQUENCE</scope>
    <source>
        <tissue evidence="1">Shoot tissue taken approximately 20 cm above the soil surface</tissue>
    </source>
</reference>